<sequence>MMIYSLVKPRGRKEIIMNKINAYTEVYNLVEMVECILSKFHTDMVEANICDSVFCCYDEYFTIYHPTEGHIRSNDALWIAANGEYVLHMLRVTNKYEDMGWNPYLTALELGIEKISNLMEEDEE</sequence>
<dbReference type="EMBL" id="BK015860">
    <property type="protein sequence ID" value="DAD70098.1"/>
    <property type="molecule type" value="Genomic_DNA"/>
</dbReference>
<reference evidence="1" key="1">
    <citation type="journal article" date="2021" name="Proc. Natl. Acad. Sci. U.S.A.">
        <title>A Catalog of Tens of Thousands of Viruses from Human Metagenomes Reveals Hidden Associations with Chronic Diseases.</title>
        <authorList>
            <person name="Tisza M.J."/>
            <person name="Buck C.B."/>
        </authorList>
    </citation>
    <scope>NUCLEOTIDE SEQUENCE</scope>
    <source>
        <strain evidence="1">Ct6uZ8</strain>
    </source>
</reference>
<evidence type="ECO:0000313" key="1">
    <source>
        <dbReference type="EMBL" id="DAD70098.1"/>
    </source>
</evidence>
<protein>
    <submittedName>
        <fullName evidence="1">Uncharacterized protein</fullName>
    </submittedName>
</protein>
<proteinExistence type="predicted"/>
<accession>A0A8S5LJI6</accession>
<name>A0A8S5LJI6_9CAUD</name>
<organism evidence="1">
    <name type="scientific">Myoviridae sp. ct6uZ8</name>
    <dbReference type="NCBI Taxonomy" id="2827603"/>
    <lineage>
        <taxon>Viruses</taxon>
        <taxon>Duplodnaviria</taxon>
        <taxon>Heunggongvirae</taxon>
        <taxon>Uroviricota</taxon>
        <taxon>Caudoviricetes</taxon>
    </lineage>
</organism>